<dbReference type="RefSeq" id="WP_108602956.1">
    <property type="nucleotide sequence ID" value="NZ_CP026604.1"/>
</dbReference>
<reference evidence="5 6" key="1">
    <citation type="submission" date="2018-01" db="EMBL/GenBank/DDBJ databases">
        <title>Genome sequence of a Cantenovulum-like bacteria.</title>
        <authorList>
            <person name="Tan W.R."/>
            <person name="Lau N.-S."/>
            <person name="Go F."/>
            <person name="Amirul A.-A.A."/>
        </authorList>
    </citation>
    <scope>NUCLEOTIDE SEQUENCE [LARGE SCALE GENOMIC DNA]</scope>
    <source>
        <strain evidence="5 6">CCB-QB4</strain>
    </source>
</reference>
<evidence type="ECO:0000313" key="6">
    <source>
        <dbReference type="Proteomes" id="UP000244441"/>
    </source>
</evidence>
<accession>A0A2S0VS21</accession>
<feature type="binding site" evidence="3">
    <location>
        <position position="142"/>
    </location>
    <ligand>
        <name>substrate</name>
    </ligand>
</feature>
<feature type="binding site" evidence="3">
    <location>
        <begin position="235"/>
        <end position="237"/>
    </location>
    <ligand>
        <name>substrate</name>
    </ligand>
</feature>
<gene>
    <name evidence="5" type="ORF">C2869_10845</name>
</gene>
<dbReference type="InterPro" id="IPR016377">
    <property type="entry name" value="Sucrose_GGa_phosphorylase-rel"/>
</dbReference>
<dbReference type="KEGG" id="cate:C2869_10845"/>
<dbReference type="EMBL" id="CP026604">
    <property type="protein sequence ID" value="AWB66900.1"/>
    <property type="molecule type" value="Genomic_DNA"/>
</dbReference>
<dbReference type="InterPro" id="IPR006047">
    <property type="entry name" value="GH13_cat_dom"/>
</dbReference>
<feature type="domain" description="Glycosyl hydrolase family 13 catalytic" evidence="4">
    <location>
        <begin position="76"/>
        <end position="485"/>
    </location>
</feature>
<dbReference type="SUPFAM" id="SSF51011">
    <property type="entry name" value="Glycosyl hydrolase domain"/>
    <property type="match status" value="1"/>
</dbReference>
<keyword evidence="6" id="KW-1185">Reference proteome</keyword>
<sequence>MTVEFTADFKRTIEQRLAHLYKPDDKAQALDALLSMLAKYQAIFPNKVQGHRWNEEDMILITYGDSVCGLENKPLQSLYKFWLEYLDKVLPCIHILPFYPFSSDDGFSVIDYKMVNHELGSWHDIMQISDNVDLMFDYVLNHISRESLWFVDYVSGNKPYTDYFIQLPPETDTHLVTRPRNTPLLAPIHTRQGLKYVWATFSEDQIDLNYANWRVLIAMIDVFLFYISKGARFVRLDAVAFLWKQLGTNCIHLPETHEVVKLLRDIIDEIAPWVVIITETNVPHSENLSYFGAGDEAHMIYQFALPPLVLFTMHRGNSETLTSWCMSLNPPPDNCTFLNFTASHDGVGLRALENILPPHELESLVDSMHQFGGFVSMKSNSDGTESPYEINISYYDAMLGTRTGPDQWQQQRFLCSQTLMISLQGIPAIYIHSLLATPNDLEGVESTGRLRSINRKKWQAVDLDKHLSSRDGLVFKEYKRRLQLRKMQKAFSPDAEQKVFDISSQLFVIRRSHKQQTLFAIYNVTSRIVELDLQKLYHGNDATLIDVLSGTQYQADKTIKIEPYQALWLS</sequence>
<evidence type="ECO:0000259" key="4">
    <source>
        <dbReference type="SMART" id="SM00642"/>
    </source>
</evidence>
<dbReference type="InterPro" id="IPR013780">
    <property type="entry name" value="Glyco_hydro_b"/>
</dbReference>
<dbReference type="PIRSF" id="PIRSF003059">
    <property type="entry name" value="Sucrose_phosphorylase"/>
    <property type="match status" value="1"/>
</dbReference>
<proteinExistence type="predicted"/>
<dbReference type="PANTHER" id="PTHR38784">
    <property type="entry name" value="SUCROSE PHOSPHORYLASE"/>
    <property type="match status" value="1"/>
</dbReference>
<dbReference type="Gene3D" id="2.60.40.1180">
    <property type="entry name" value="Golgi alpha-mannosidase II"/>
    <property type="match status" value="1"/>
</dbReference>
<dbReference type="InterPro" id="IPR045857">
    <property type="entry name" value="O16G_dom_2"/>
</dbReference>
<dbReference type="Gene3D" id="3.20.20.80">
    <property type="entry name" value="Glycosidases"/>
    <property type="match status" value="1"/>
</dbReference>
<dbReference type="Pfam" id="PF22582">
    <property type="entry name" value="Amylosucrase_C-like"/>
    <property type="match status" value="1"/>
</dbReference>
<feature type="binding site" evidence="3">
    <location>
        <position position="451"/>
    </location>
    <ligand>
        <name>substrate</name>
    </ligand>
</feature>
<keyword evidence="1" id="KW-0328">Glycosyltransferase</keyword>
<evidence type="ECO:0000313" key="5">
    <source>
        <dbReference type="EMBL" id="AWB66900.1"/>
    </source>
</evidence>
<dbReference type="GO" id="GO:0016757">
    <property type="term" value="F:glycosyltransferase activity"/>
    <property type="evidence" value="ECO:0007669"/>
    <property type="project" value="UniProtKB-KW"/>
</dbReference>
<dbReference type="Gene3D" id="3.90.400.10">
    <property type="entry name" value="Oligo-1,6-glucosidase, Domain 2"/>
    <property type="match status" value="1"/>
</dbReference>
<dbReference type="AlphaFoldDB" id="A0A2S0VS21"/>
<evidence type="ECO:0000256" key="1">
    <source>
        <dbReference type="ARBA" id="ARBA00022676"/>
    </source>
</evidence>
<name>A0A2S0VS21_9ALTE</name>
<dbReference type="OrthoDB" id="9805159at2"/>
<keyword evidence="2" id="KW-0808">Transferase</keyword>
<feature type="binding site" evidence="3">
    <location>
        <position position="104"/>
    </location>
    <ligand>
        <name>substrate</name>
    </ligand>
</feature>
<dbReference type="SUPFAM" id="SSF51445">
    <property type="entry name" value="(Trans)glycosidases"/>
    <property type="match status" value="1"/>
</dbReference>
<organism evidence="5 6">
    <name type="scientific">Saccharobesus litoralis</name>
    <dbReference type="NCBI Taxonomy" id="2172099"/>
    <lineage>
        <taxon>Bacteria</taxon>
        <taxon>Pseudomonadati</taxon>
        <taxon>Pseudomonadota</taxon>
        <taxon>Gammaproteobacteria</taxon>
        <taxon>Alteromonadales</taxon>
        <taxon>Alteromonadaceae</taxon>
        <taxon>Saccharobesus</taxon>
    </lineage>
</organism>
<dbReference type="GO" id="GO:0005975">
    <property type="term" value="P:carbohydrate metabolic process"/>
    <property type="evidence" value="ECO:0007669"/>
    <property type="project" value="InterPro"/>
</dbReference>
<dbReference type="InterPro" id="IPR017853">
    <property type="entry name" value="GH"/>
</dbReference>
<evidence type="ECO:0000256" key="3">
    <source>
        <dbReference type="PIRSR" id="PIRSR003059-2"/>
    </source>
</evidence>
<dbReference type="Proteomes" id="UP000244441">
    <property type="component" value="Chromosome"/>
</dbReference>
<dbReference type="PANTHER" id="PTHR38784:SF1">
    <property type="entry name" value="SUCROSE PHOSPHORYLASE"/>
    <property type="match status" value="1"/>
</dbReference>
<dbReference type="InterPro" id="IPR033746">
    <property type="entry name" value="GGa_phosphorylase"/>
</dbReference>
<dbReference type="CDD" id="cd11356">
    <property type="entry name" value="AmyAc_Sucrose_phosphorylase-like_1"/>
    <property type="match status" value="1"/>
</dbReference>
<protein>
    <submittedName>
        <fullName evidence="5">Alpha-amylase</fullName>
    </submittedName>
</protein>
<dbReference type="SMART" id="SM00642">
    <property type="entry name" value="Aamy"/>
    <property type="match status" value="1"/>
</dbReference>
<dbReference type="Pfam" id="PF00128">
    <property type="entry name" value="Alpha-amylase"/>
    <property type="match status" value="1"/>
</dbReference>
<evidence type="ECO:0000256" key="2">
    <source>
        <dbReference type="ARBA" id="ARBA00022679"/>
    </source>
</evidence>
<dbReference type="InterPro" id="IPR055218">
    <property type="entry name" value="Amylosucrase_C"/>
</dbReference>
<feature type="binding site" evidence="3">
    <location>
        <begin position="344"/>
        <end position="345"/>
    </location>
    <ligand>
        <name>substrate</name>
    </ligand>
</feature>